<evidence type="ECO:0000259" key="15">
    <source>
        <dbReference type="Pfam" id="PF20998"/>
    </source>
</evidence>
<dbReference type="CDD" id="cd07061">
    <property type="entry name" value="HP_HAP_like"/>
    <property type="match status" value="2"/>
</dbReference>
<evidence type="ECO:0000256" key="1">
    <source>
        <dbReference type="ARBA" id="ARBA00004370"/>
    </source>
</evidence>
<dbReference type="PANTHER" id="PTHR20963:SF8">
    <property type="entry name" value="MULTIPLE INOSITOL POLYPHOSPHATE PHOSPHATASE 1"/>
    <property type="match status" value="1"/>
</dbReference>
<evidence type="ECO:0000256" key="14">
    <source>
        <dbReference type="SAM" id="MobiDB-lite"/>
    </source>
</evidence>
<feature type="compositionally biased region" description="Acidic residues" evidence="14">
    <location>
        <begin position="1502"/>
        <end position="1533"/>
    </location>
</feature>
<sequence>MFSIGQHFFNCTIVIVESYTSGRLGWAHSVAQPSENSGFNEVYNDRLCEAVHMSMLLRHGARYPSDGSVEEINDIHERLKDGKSINVFPELETWTSPYTEPLASTLNAEGKEEHRLLGQRTALRFRRLFQRNGQYIRFISSDKQRTRASANSFYGGLYNATGDCLYGNQRCAPPTGIANIAPTNLTIDDKIIRFYDGCDKYENDIEDNDDYFKEFKKYEKTEEFLNITKSIRAKLGLPSGFALSSMSPEPNSFSQPMNHTREKPFDIYLTYTTVPQCTNAYAHCTDLLYIPADVYTLYELCAYDQYTLEPPSPPFWCRLLSNGDREILEYGQDLEKWLESMYGDPLTSRVACPLVRHMLGNLKAAMNTSWDYSNITQEQANRGYTAANFLFGHSETVAQLMATLGLYKDNTPLLATNREALRDRKFKSSKLLPFSANLAFVLYACKAGPNDDNPDNKFLVKMFVNEEVVRIPGCNADACPLDTMLQQYANITNSCDIEKICDDDDDDISGTSVIIINTTLADQKLVKSWSLRHGVTITSPVQWDKKQQKFMCVANYKSTLPIHELMVVDSEEAVILYSSGAIGPLSGLKQPPSPGPVTGTDAILWAQAAQLAGRVTVMYIAGNEGNMTLYVYSQTDDSWECTESKISPPKVGLVHVGDRLFVPCHTTLYVYQYQCEPSTLASLLGQTGAGEHTDTHTVPAHLHWEPNIKKAENHHWLMSNHMTQLVQRILGEKKFWANQELEQLIANNFIPISVLPALFECLAGRSEVSLVYRALMSLNNVPERCLCQALTFFLQVNDEKIPRFITSDAGNGVDTEDLDNKMDSEQNVERIDENVDDSDENDVSDNEESDEHEPEIDGEGDEGTGEQDSIVVADTKYKRWRAKYPIKKNRTYLRSVISEVIVTKRYTNLLPVNTSHLMLKIIRGIGRLFLGLHCRFCGFSHASNQKLVKSCLYAMELQLQSSTWDKNHKSLCVLQIIKKWLESMYGDPLTSRVACPLVRHMLGNLKAAMNTSWDYSNITQEQANRGYTAANFLFGHSETVAQLMATLGLYKDNTPLLATNREALRDRKFKSSKLLPFSANLAFVLYACKAGPNDDNPDNKFLVKMFVNEEVVRIPGCNADACPLDTMLQQYANITNSCDIEKICDDDDDDISGTSVIIINTTLADQKLVKSWSLRHGVTITSPVQWDKKQQKFMCVANYKSTLPIHELMVVDSEEAVILYSSGAIGPLSGLKQPPSPGPVTGTDAILWAQAAQLAGRVTVMYIAGNEGNMTLYVYSQTDDSWECTESKISPPKVGLVHVGDRLFVPCHTTLYVYQYQCEPSTLASLLGQTGAGEHTDTHTVPAHLHWEPNIKPQKEHVTKNPDKLLEKFQKAINKSSKAENHHWLMSNHMTQLVQRILGEKKFWANQELEQLIANNFIPISVLPALFECLAGRSEVSLVYRALMSLNNVPERCLCQALTFFLQVNDEKIPRFITSDAGNGVDTEDLDNKMDSEQNVERIDENVDDSDENDVSDNEESDEHEPEIDGEGDEGTGEQDSIVVADTKYKRWRAKYPIKKNRTYLLLLKYLCWLLENQSVISDRAHSPLTLAMVVDWLCLVLDAHITQFVLSPDCHVTILKLKSIITKQVLFFDGLVVLEALLEQMKAKRSLPQEKNIGHYCIEVLQIY</sequence>
<evidence type="ECO:0000256" key="3">
    <source>
        <dbReference type="ARBA" id="ARBA00012976"/>
    </source>
</evidence>
<dbReference type="EC" id="3.1.3.62" evidence="4"/>
<dbReference type="Pfam" id="PF00328">
    <property type="entry name" value="His_Phos_2"/>
    <property type="match status" value="2"/>
</dbReference>
<evidence type="ECO:0000256" key="11">
    <source>
        <dbReference type="ARBA" id="ARBA00043671"/>
    </source>
</evidence>
<proteinExistence type="inferred from homology"/>
<dbReference type="EC" id="3.1.3.80" evidence="3"/>
<feature type="domain" description="Nucleolar protein 11 C-terminal" evidence="15">
    <location>
        <begin position="1404"/>
        <end position="1665"/>
    </location>
</feature>
<dbReference type="InterPro" id="IPR048897">
    <property type="entry name" value="Nol11_C"/>
</dbReference>
<comment type="catalytic activity">
    <reaction evidence="11">
        <text>1D-myo-inositol 1,2,4,5,6-pentakisphosphate + H2O = 1D-myo-inositol 1,2,5,6-tetrakisphosphate + phosphate</text>
        <dbReference type="Rhea" id="RHEA:77115"/>
        <dbReference type="ChEBI" id="CHEBI:15377"/>
        <dbReference type="ChEBI" id="CHEBI:43474"/>
        <dbReference type="ChEBI" id="CHEBI:57798"/>
        <dbReference type="ChEBI" id="CHEBI:195535"/>
        <dbReference type="EC" id="3.1.3.62"/>
    </reaction>
    <physiologicalReaction direction="left-to-right" evidence="11">
        <dbReference type="Rhea" id="RHEA:77116"/>
    </physiologicalReaction>
</comment>
<keyword evidence="17" id="KW-1185">Reference proteome</keyword>
<comment type="subcellular location">
    <subcellularLocation>
        <location evidence="1">Membrane</location>
    </subcellularLocation>
</comment>
<comment type="catalytic activity">
    <reaction evidence="12">
        <text>1D-myo-inositol hexakisphosphate + H2O = 1D-myo-inositol 1,2,4,5,6-pentakisphosphate + phosphate</text>
        <dbReference type="Rhea" id="RHEA:16989"/>
        <dbReference type="ChEBI" id="CHEBI:15377"/>
        <dbReference type="ChEBI" id="CHEBI:43474"/>
        <dbReference type="ChEBI" id="CHEBI:57798"/>
        <dbReference type="ChEBI" id="CHEBI:58130"/>
        <dbReference type="EC" id="3.1.3.62"/>
    </reaction>
    <physiologicalReaction direction="left-to-right" evidence="12">
        <dbReference type="Rhea" id="RHEA:16990"/>
    </physiologicalReaction>
</comment>
<dbReference type="Gene3D" id="3.40.50.1240">
    <property type="entry name" value="Phosphoglycerate mutase-like"/>
    <property type="match status" value="2"/>
</dbReference>
<keyword evidence="7" id="KW-0378">Hydrolase</keyword>
<evidence type="ECO:0000256" key="13">
    <source>
        <dbReference type="ARBA" id="ARBA00043832"/>
    </source>
</evidence>
<accession>A0ABY7DHL9</accession>
<name>A0ABY7DHL9_MYAAR</name>
<comment type="catalytic activity">
    <reaction evidence="13">
        <text>(2R)-2,3-bisphosphoglycerate + H2O = (2R)-2-phosphoglycerate + phosphate</text>
        <dbReference type="Rhea" id="RHEA:27381"/>
        <dbReference type="ChEBI" id="CHEBI:15377"/>
        <dbReference type="ChEBI" id="CHEBI:43474"/>
        <dbReference type="ChEBI" id="CHEBI:58248"/>
        <dbReference type="ChEBI" id="CHEBI:58289"/>
        <dbReference type="EC" id="3.1.3.80"/>
    </reaction>
    <physiologicalReaction direction="left-to-right" evidence="13">
        <dbReference type="Rhea" id="RHEA:27382"/>
    </physiologicalReaction>
</comment>
<feature type="region of interest" description="Disordered" evidence="14">
    <location>
        <begin position="805"/>
        <end position="868"/>
    </location>
</feature>
<evidence type="ECO:0000256" key="4">
    <source>
        <dbReference type="ARBA" id="ARBA00013040"/>
    </source>
</evidence>
<dbReference type="Proteomes" id="UP001164746">
    <property type="component" value="Chromosome 2"/>
</dbReference>
<feature type="compositionally biased region" description="Acidic residues" evidence="14">
    <location>
        <begin position="834"/>
        <end position="865"/>
    </location>
</feature>
<evidence type="ECO:0000256" key="5">
    <source>
        <dbReference type="ARBA" id="ARBA00018097"/>
    </source>
</evidence>
<evidence type="ECO:0000256" key="6">
    <source>
        <dbReference type="ARBA" id="ARBA00022729"/>
    </source>
</evidence>
<evidence type="ECO:0000256" key="12">
    <source>
        <dbReference type="ARBA" id="ARBA00043691"/>
    </source>
</evidence>
<evidence type="ECO:0000256" key="8">
    <source>
        <dbReference type="ARBA" id="ARBA00023136"/>
    </source>
</evidence>
<feature type="compositionally biased region" description="Basic and acidic residues" evidence="14">
    <location>
        <begin position="1486"/>
        <end position="1501"/>
    </location>
</feature>
<dbReference type="Pfam" id="PF20998">
    <property type="entry name" value="Nol11_C"/>
    <property type="match status" value="1"/>
</dbReference>
<keyword evidence="8" id="KW-0472">Membrane</keyword>
<evidence type="ECO:0000256" key="2">
    <source>
        <dbReference type="ARBA" id="ARBA00008422"/>
    </source>
</evidence>
<comment type="similarity">
    <text evidence="2">Belongs to the histidine acid phosphatase family. MINPP1 subfamily.</text>
</comment>
<feature type="compositionally biased region" description="Basic and acidic residues" evidence="14">
    <location>
        <begin position="818"/>
        <end position="833"/>
    </location>
</feature>
<protein>
    <recommendedName>
        <fullName evidence="5">Multiple inositol polyphosphate phosphatase 1</fullName>
        <ecNumber evidence="4">3.1.3.62</ecNumber>
        <ecNumber evidence="3">3.1.3.80</ecNumber>
    </recommendedName>
    <alternativeName>
        <fullName evidence="9">2,3-bisphosphoglycerate 3-phosphatase</fullName>
    </alternativeName>
</protein>
<evidence type="ECO:0000256" key="10">
    <source>
        <dbReference type="ARBA" id="ARBA00043668"/>
    </source>
</evidence>
<dbReference type="InterPro" id="IPR029033">
    <property type="entry name" value="His_PPase_superfam"/>
</dbReference>
<feature type="region of interest" description="Disordered" evidence="14">
    <location>
        <begin position="1473"/>
        <end position="1536"/>
    </location>
</feature>
<evidence type="ECO:0000313" key="17">
    <source>
        <dbReference type="Proteomes" id="UP001164746"/>
    </source>
</evidence>
<evidence type="ECO:0000256" key="9">
    <source>
        <dbReference type="ARBA" id="ARBA00031642"/>
    </source>
</evidence>
<comment type="catalytic activity">
    <reaction evidence="10">
        <text>1D-myo-inositol 1,2,5,6-tetrakisphosphate + H2O = 1D-myo-inositol 1,2,6-trisphosphate + phosphate</text>
        <dbReference type="Rhea" id="RHEA:77119"/>
        <dbReference type="ChEBI" id="CHEBI:15377"/>
        <dbReference type="ChEBI" id="CHEBI:43474"/>
        <dbReference type="ChEBI" id="CHEBI:195535"/>
        <dbReference type="ChEBI" id="CHEBI:195537"/>
        <dbReference type="EC" id="3.1.3.62"/>
    </reaction>
    <physiologicalReaction direction="left-to-right" evidence="10">
        <dbReference type="Rhea" id="RHEA:77120"/>
    </physiologicalReaction>
</comment>
<organism evidence="16 17">
    <name type="scientific">Mya arenaria</name>
    <name type="common">Soft-shell clam</name>
    <dbReference type="NCBI Taxonomy" id="6604"/>
    <lineage>
        <taxon>Eukaryota</taxon>
        <taxon>Metazoa</taxon>
        <taxon>Spiralia</taxon>
        <taxon>Lophotrochozoa</taxon>
        <taxon>Mollusca</taxon>
        <taxon>Bivalvia</taxon>
        <taxon>Autobranchia</taxon>
        <taxon>Heteroconchia</taxon>
        <taxon>Euheterodonta</taxon>
        <taxon>Imparidentia</taxon>
        <taxon>Neoheterodontei</taxon>
        <taxon>Myida</taxon>
        <taxon>Myoidea</taxon>
        <taxon>Myidae</taxon>
        <taxon>Mya</taxon>
    </lineage>
</organism>
<dbReference type="SUPFAM" id="SSF53254">
    <property type="entry name" value="Phosphoglycerate mutase-like"/>
    <property type="match status" value="2"/>
</dbReference>
<gene>
    <name evidence="16" type="ORF">MAR_029443</name>
</gene>
<keyword evidence="6" id="KW-0732">Signal</keyword>
<dbReference type="PANTHER" id="PTHR20963">
    <property type="entry name" value="MULTIPLE INOSITOL POLYPHOSPHATE PHOSPHATASE-RELATED"/>
    <property type="match status" value="1"/>
</dbReference>
<dbReference type="EMBL" id="CP111013">
    <property type="protein sequence ID" value="WAQ96753.1"/>
    <property type="molecule type" value="Genomic_DNA"/>
</dbReference>
<evidence type="ECO:0000256" key="7">
    <source>
        <dbReference type="ARBA" id="ARBA00022801"/>
    </source>
</evidence>
<dbReference type="InterPro" id="IPR000560">
    <property type="entry name" value="His_Pase_clade-2"/>
</dbReference>
<reference evidence="16" key="1">
    <citation type="submission" date="2022-11" db="EMBL/GenBank/DDBJ databases">
        <title>Centuries of genome instability and evolution in soft-shell clam transmissible cancer (bioRxiv).</title>
        <authorList>
            <person name="Hart S.F.M."/>
            <person name="Yonemitsu M.A."/>
            <person name="Giersch R.M."/>
            <person name="Beal B.F."/>
            <person name="Arriagada G."/>
            <person name="Davis B.W."/>
            <person name="Ostrander E.A."/>
            <person name="Goff S.P."/>
            <person name="Metzger M.J."/>
        </authorList>
    </citation>
    <scope>NUCLEOTIDE SEQUENCE</scope>
    <source>
        <strain evidence="16">MELC-2E11</strain>
        <tissue evidence="16">Siphon/mantle</tissue>
    </source>
</reference>
<evidence type="ECO:0000313" key="16">
    <source>
        <dbReference type="EMBL" id="WAQ96753.1"/>
    </source>
</evidence>